<name>D7E512_NOSA0</name>
<dbReference type="HOGENOM" id="CLU_3155505_0_0_3"/>
<organism evidence="1 2">
    <name type="scientific">Nostoc azollae (strain 0708)</name>
    <name type="common">Anabaena azollae (strain 0708)</name>
    <dbReference type="NCBI Taxonomy" id="551115"/>
    <lineage>
        <taxon>Bacteria</taxon>
        <taxon>Bacillati</taxon>
        <taxon>Cyanobacteriota</taxon>
        <taxon>Cyanophyceae</taxon>
        <taxon>Nostocales</taxon>
        <taxon>Nostocaceae</taxon>
        <taxon>Trichormus</taxon>
    </lineage>
</organism>
<sequence>MVIWIITTDNHDSWMGVNNTGNFSYKGCDVKGKCIELTGGKLFCRDAQ</sequence>
<gene>
    <name evidence="1" type="ordered locus">Aazo_1640</name>
</gene>
<accession>D7E512</accession>
<dbReference type="STRING" id="551115.Aazo_1640"/>
<dbReference type="EMBL" id="CP002059">
    <property type="protein sequence ID" value="ADI63809.1"/>
    <property type="molecule type" value="Genomic_DNA"/>
</dbReference>
<dbReference type="Proteomes" id="UP000001511">
    <property type="component" value="Chromosome"/>
</dbReference>
<evidence type="ECO:0000313" key="2">
    <source>
        <dbReference type="Proteomes" id="UP000001511"/>
    </source>
</evidence>
<dbReference type="AlphaFoldDB" id="D7E512"/>
<protein>
    <submittedName>
        <fullName evidence="1">Uncharacterized protein</fullName>
    </submittedName>
</protein>
<evidence type="ECO:0000313" key="1">
    <source>
        <dbReference type="EMBL" id="ADI63809.1"/>
    </source>
</evidence>
<dbReference type="RefSeq" id="WP_013190827.1">
    <property type="nucleotide sequence ID" value="NC_014248.1"/>
</dbReference>
<dbReference type="KEGG" id="naz:Aazo_1640"/>
<reference evidence="1 2" key="1">
    <citation type="journal article" date="2010" name="PLoS ONE">
        <title>Genome erosion in a nitrogen-fixing vertically transmitted endosymbiotic multicellular cyanobacterium.</title>
        <authorList>
            <person name="Ran L."/>
            <person name="Larsson J."/>
            <person name="Vigil-Stenman T."/>
            <person name="Nylander J.A."/>
            <person name="Ininbergs K."/>
            <person name="Zheng W.W."/>
            <person name="Lapidus A."/>
            <person name="Lowry S."/>
            <person name="Haselkorn R."/>
            <person name="Bergman B."/>
        </authorList>
    </citation>
    <scope>NUCLEOTIDE SEQUENCE [LARGE SCALE GENOMIC DNA]</scope>
    <source>
        <strain evidence="1 2">0708</strain>
    </source>
</reference>
<proteinExistence type="predicted"/>
<keyword evidence="2" id="KW-1185">Reference proteome</keyword>